<dbReference type="EMBL" id="JQCQ01000007">
    <property type="protein sequence ID" value="KRO25661.1"/>
    <property type="molecule type" value="Genomic_DNA"/>
</dbReference>
<gene>
    <name evidence="1" type="ORF">IV88_GL001619</name>
</gene>
<dbReference type="Proteomes" id="UP000051249">
    <property type="component" value="Unassembled WGS sequence"/>
</dbReference>
<dbReference type="AlphaFoldDB" id="A0A0R2NNS8"/>
<comment type="caution">
    <text evidence="1">The sequence shown here is derived from an EMBL/GenBank/DDBJ whole genome shotgun (WGS) entry which is preliminary data.</text>
</comment>
<sequence>MGKIAIGDLIHELQKDSNLNSILSLKNSSFKSLLDFIATHQNNTFKSPKNSLNIYDLAVFIGYFINVFPDEVYLHSGTYVGAEKLIHNMNLHNQTTLSMDDIKQHNTSLYNALQSLQPHAAYAEDFFCLAKTGSINVCAPKKGC</sequence>
<dbReference type="RefSeq" id="WP_057798518.1">
    <property type="nucleotide sequence ID" value="NZ_BJZZ01000007.1"/>
</dbReference>
<proteinExistence type="predicted"/>
<evidence type="ECO:0000313" key="2">
    <source>
        <dbReference type="Proteomes" id="UP000051249"/>
    </source>
</evidence>
<reference evidence="1 2" key="1">
    <citation type="journal article" date="2015" name="Genome Announc.">
        <title>Expanding the biotechnology potential of lactobacilli through comparative genomics of 213 strains and associated genera.</title>
        <authorList>
            <person name="Sun Z."/>
            <person name="Harris H.M."/>
            <person name="McCann A."/>
            <person name="Guo C."/>
            <person name="Argimon S."/>
            <person name="Zhang W."/>
            <person name="Yang X."/>
            <person name="Jeffery I.B."/>
            <person name="Cooney J.C."/>
            <person name="Kagawa T.F."/>
            <person name="Liu W."/>
            <person name="Song Y."/>
            <person name="Salvetti E."/>
            <person name="Wrobel A."/>
            <person name="Rasinkangas P."/>
            <person name="Parkhill J."/>
            <person name="Rea M.C."/>
            <person name="O'Sullivan O."/>
            <person name="Ritari J."/>
            <person name="Douillard F.P."/>
            <person name="Paul Ross R."/>
            <person name="Yang R."/>
            <person name="Briner A.E."/>
            <person name="Felis G.E."/>
            <person name="de Vos W.M."/>
            <person name="Barrangou R."/>
            <person name="Klaenhammer T.R."/>
            <person name="Caufield P.W."/>
            <person name="Cui Y."/>
            <person name="Zhang H."/>
            <person name="O'Toole P.W."/>
        </authorList>
    </citation>
    <scope>NUCLEOTIDE SEQUENCE [LARGE SCALE GENOMIC DNA]</scope>
    <source>
        <strain evidence="1 2">DSM 23026</strain>
    </source>
</reference>
<protein>
    <submittedName>
        <fullName evidence="1">Uncharacterized protein</fullName>
    </submittedName>
</protein>
<accession>A0A0R2NNS8</accession>
<dbReference type="PATRIC" id="fig|480391.4.peg.1649"/>
<organism evidence="1 2">
    <name type="scientific">Pediococcus argentinicus</name>
    <dbReference type="NCBI Taxonomy" id="480391"/>
    <lineage>
        <taxon>Bacteria</taxon>
        <taxon>Bacillati</taxon>
        <taxon>Bacillota</taxon>
        <taxon>Bacilli</taxon>
        <taxon>Lactobacillales</taxon>
        <taxon>Lactobacillaceae</taxon>
        <taxon>Pediococcus</taxon>
    </lineage>
</organism>
<keyword evidence="2" id="KW-1185">Reference proteome</keyword>
<name>A0A0R2NNS8_9LACO</name>
<evidence type="ECO:0000313" key="1">
    <source>
        <dbReference type="EMBL" id="KRO25661.1"/>
    </source>
</evidence>